<dbReference type="AlphaFoldDB" id="A0A1I6TJM8"/>
<gene>
    <name evidence="6" type="ORF">SAMN04488556_3171</name>
</gene>
<dbReference type="Proteomes" id="UP000199199">
    <property type="component" value="Unassembled WGS sequence"/>
</dbReference>
<keyword evidence="3" id="KW-0804">Transcription</keyword>
<evidence type="ECO:0000313" key="7">
    <source>
        <dbReference type="Proteomes" id="UP000199199"/>
    </source>
</evidence>
<dbReference type="EMBL" id="FOZS01000003">
    <property type="protein sequence ID" value="SFS89433.1"/>
    <property type="molecule type" value="Genomic_DNA"/>
</dbReference>
<keyword evidence="1" id="KW-0805">Transcription regulation</keyword>
<organism evidence="6 7">
    <name type="scientific">Halostagnicola kamekurae</name>
    <dbReference type="NCBI Taxonomy" id="619731"/>
    <lineage>
        <taxon>Archaea</taxon>
        <taxon>Methanobacteriati</taxon>
        <taxon>Methanobacteriota</taxon>
        <taxon>Stenosarchaea group</taxon>
        <taxon>Halobacteria</taxon>
        <taxon>Halobacteriales</taxon>
        <taxon>Natrialbaceae</taxon>
        <taxon>Halostagnicola</taxon>
    </lineage>
</organism>
<dbReference type="Pfam" id="PF09339">
    <property type="entry name" value="HTH_IclR"/>
    <property type="match status" value="1"/>
</dbReference>
<evidence type="ECO:0000256" key="2">
    <source>
        <dbReference type="ARBA" id="ARBA00023125"/>
    </source>
</evidence>
<dbReference type="Pfam" id="PF01614">
    <property type="entry name" value="IclR_C"/>
    <property type="match status" value="1"/>
</dbReference>
<dbReference type="InterPro" id="IPR036390">
    <property type="entry name" value="WH_DNA-bd_sf"/>
</dbReference>
<keyword evidence="2 6" id="KW-0238">DNA-binding</keyword>
<evidence type="ECO:0000313" key="6">
    <source>
        <dbReference type="EMBL" id="SFS89433.1"/>
    </source>
</evidence>
<dbReference type="SUPFAM" id="SSF46785">
    <property type="entry name" value="Winged helix' DNA-binding domain"/>
    <property type="match status" value="1"/>
</dbReference>
<dbReference type="InterPro" id="IPR014757">
    <property type="entry name" value="Tscrpt_reg_IclR_C"/>
</dbReference>
<dbReference type="InterPro" id="IPR005471">
    <property type="entry name" value="Tscrpt_reg_IclR_N"/>
</dbReference>
<dbReference type="GO" id="GO:0003700">
    <property type="term" value="F:DNA-binding transcription factor activity"/>
    <property type="evidence" value="ECO:0007669"/>
    <property type="project" value="TreeGrafter"/>
</dbReference>
<dbReference type="SMART" id="SM00346">
    <property type="entry name" value="HTH_ICLR"/>
    <property type="match status" value="1"/>
</dbReference>
<dbReference type="PROSITE" id="PS51077">
    <property type="entry name" value="HTH_ICLR"/>
    <property type="match status" value="1"/>
</dbReference>
<feature type="domain" description="HTH iclR-type" evidence="4">
    <location>
        <begin position="11"/>
        <end position="70"/>
    </location>
</feature>
<sequence length="255" mass="28312">MTTGGSNSQSVKSDATLFAIVETIKDRGRAGVTEIARELDLAKSTVHKHLTALERRGYVVNEDGIYRAGLQFFSDGIDVRNQYDVFHAARDRIDMLAEETAEAVWLVVRENDRVMFLYGSVNNNTFNSHSVVGQWKHLHSTSGGKAILAHLPDDTVHDLIVERDLPSHTENTITDREELEAALEEVRETGIAWNKREDFTGVHAMAAPIILEGRPIGALTIAGAASRLTEEYCATQLRDPLLEAVNDVELRLAYD</sequence>
<evidence type="ECO:0000256" key="1">
    <source>
        <dbReference type="ARBA" id="ARBA00023015"/>
    </source>
</evidence>
<dbReference type="SUPFAM" id="SSF55781">
    <property type="entry name" value="GAF domain-like"/>
    <property type="match status" value="1"/>
</dbReference>
<dbReference type="CDD" id="cd00090">
    <property type="entry name" value="HTH_ARSR"/>
    <property type="match status" value="1"/>
</dbReference>
<dbReference type="RefSeq" id="WP_092905888.1">
    <property type="nucleotide sequence ID" value="NZ_FOZS01000003.1"/>
</dbReference>
<evidence type="ECO:0000259" key="5">
    <source>
        <dbReference type="PROSITE" id="PS51078"/>
    </source>
</evidence>
<evidence type="ECO:0000259" key="4">
    <source>
        <dbReference type="PROSITE" id="PS51077"/>
    </source>
</evidence>
<proteinExistence type="predicted"/>
<dbReference type="PROSITE" id="PS51078">
    <property type="entry name" value="ICLR_ED"/>
    <property type="match status" value="1"/>
</dbReference>
<accession>A0A1I6TJM8</accession>
<dbReference type="OrthoDB" id="14763at2157"/>
<dbReference type="InterPro" id="IPR036388">
    <property type="entry name" value="WH-like_DNA-bd_sf"/>
</dbReference>
<dbReference type="InterPro" id="IPR011991">
    <property type="entry name" value="ArsR-like_HTH"/>
</dbReference>
<dbReference type="GO" id="GO:0003677">
    <property type="term" value="F:DNA binding"/>
    <property type="evidence" value="ECO:0007669"/>
    <property type="project" value="UniProtKB-KW"/>
</dbReference>
<dbReference type="Gene3D" id="3.30.450.40">
    <property type="match status" value="1"/>
</dbReference>
<keyword evidence="7" id="KW-1185">Reference proteome</keyword>
<dbReference type="PANTHER" id="PTHR30136:SF35">
    <property type="entry name" value="HTH-TYPE TRANSCRIPTIONAL REGULATOR RV1719"/>
    <property type="match status" value="1"/>
</dbReference>
<dbReference type="PANTHER" id="PTHR30136">
    <property type="entry name" value="HELIX-TURN-HELIX TRANSCRIPTIONAL REGULATOR, ICLR FAMILY"/>
    <property type="match status" value="1"/>
</dbReference>
<evidence type="ECO:0000256" key="3">
    <source>
        <dbReference type="ARBA" id="ARBA00023163"/>
    </source>
</evidence>
<reference evidence="7" key="1">
    <citation type="submission" date="2016-10" db="EMBL/GenBank/DDBJ databases">
        <authorList>
            <person name="Varghese N."/>
            <person name="Submissions S."/>
        </authorList>
    </citation>
    <scope>NUCLEOTIDE SEQUENCE [LARGE SCALE GENOMIC DNA]</scope>
    <source>
        <strain evidence="7">DSM 22427</strain>
    </source>
</reference>
<protein>
    <submittedName>
        <fullName evidence="6">DNA-binding transcriptional regulator, IclR family</fullName>
    </submittedName>
</protein>
<dbReference type="GO" id="GO:0045892">
    <property type="term" value="P:negative regulation of DNA-templated transcription"/>
    <property type="evidence" value="ECO:0007669"/>
    <property type="project" value="TreeGrafter"/>
</dbReference>
<dbReference type="InterPro" id="IPR029016">
    <property type="entry name" value="GAF-like_dom_sf"/>
</dbReference>
<feature type="domain" description="IclR-ED" evidence="5">
    <location>
        <begin position="71"/>
        <end position="254"/>
    </location>
</feature>
<dbReference type="InterPro" id="IPR050707">
    <property type="entry name" value="HTH_MetabolicPath_Reg"/>
</dbReference>
<name>A0A1I6TJM8_9EURY</name>
<dbReference type="Gene3D" id="1.10.10.10">
    <property type="entry name" value="Winged helix-like DNA-binding domain superfamily/Winged helix DNA-binding domain"/>
    <property type="match status" value="1"/>
</dbReference>